<sequence length="305" mass="34106">MASVTIYSVTNYNWKEIKPENHPIKKDSFNISSIYDFLVSPATVLNCNFDEDLCGWRQPQNIDYFDWKRRSGPTPSHSTGPETDHTSKNDSGYYLYIEASSPRNKDEYADLISPPLTLSAIDSSVKVILRGFIGSTFLGDFAIDDINVHPIENSCFSDVGNYYRGTLNTANGFQCQTWSLVSSTPNTYTPSKYPDADLTLNYCRNPTESRARPWCYTSNSGQWQFCNIPKCQVPVLATPSFPLGNKYPIVMVDKGVYFTTTGRVTLYYNGLWGTICNSGITQDTINVICRQTGSGNTGTFISNNS</sequence>
<dbReference type="HOGENOM" id="CLU_913164_0_0_1"/>
<evidence type="ECO:0000259" key="9">
    <source>
        <dbReference type="PROSITE" id="PS50287"/>
    </source>
</evidence>
<dbReference type="PROSITE" id="PS50287">
    <property type="entry name" value="SRCR_2"/>
    <property type="match status" value="1"/>
</dbReference>
<gene>
    <name evidence="10" type="ORF">TRIADDRAFT_51905</name>
</gene>
<keyword evidence="2" id="KW-0964">Secreted</keyword>
<dbReference type="InterPro" id="IPR013320">
    <property type="entry name" value="ConA-like_dom_sf"/>
</dbReference>
<dbReference type="PANTHER" id="PTHR23282">
    <property type="entry name" value="APICAL ENDOSOMAL GLYCOPROTEIN PRECURSOR"/>
    <property type="match status" value="1"/>
</dbReference>
<dbReference type="SMART" id="SM00130">
    <property type="entry name" value="KR"/>
    <property type="match status" value="1"/>
</dbReference>
<evidence type="ECO:0000256" key="1">
    <source>
        <dbReference type="ARBA" id="ARBA00004613"/>
    </source>
</evidence>
<dbReference type="InterPro" id="IPR018056">
    <property type="entry name" value="Kringle_CS"/>
</dbReference>
<dbReference type="InParanoid" id="B3RL76"/>
<dbReference type="CDD" id="cd00108">
    <property type="entry name" value="KR"/>
    <property type="match status" value="1"/>
</dbReference>
<comment type="subcellular location">
    <subcellularLocation>
        <location evidence="1">Secreted</location>
    </subcellularLocation>
</comment>
<evidence type="ECO:0000256" key="2">
    <source>
        <dbReference type="ARBA" id="ARBA00022525"/>
    </source>
</evidence>
<dbReference type="InterPro" id="IPR013806">
    <property type="entry name" value="Kringle-like"/>
</dbReference>
<accession>B3RL76</accession>
<dbReference type="Proteomes" id="UP000009022">
    <property type="component" value="Unassembled WGS sequence"/>
</dbReference>
<dbReference type="PhylomeDB" id="B3RL76"/>
<dbReference type="SUPFAM" id="SSF56487">
    <property type="entry name" value="SRCR-like"/>
    <property type="match status" value="1"/>
</dbReference>
<evidence type="ECO:0000259" key="8">
    <source>
        <dbReference type="PROSITE" id="PS50070"/>
    </source>
</evidence>
<dbReference type="Pfam" id="PF00530">
    <property type="entry name" value="SRCR"/>
    <property type="match status" value="1"/>
</dbReference>
<dbReference type="RefSeq" id="XP_002107916.1">
    <property type="nucleotide sequence ID" value="XM_002107880.1"/>
</dbReference>
<dbReference type="GO" id="GO:0016020">
    <property type="term" value="C:membrane"/>
    <property type="evidence" value="ECO:0007669"/>
    <property type="project" value="InterPro"/>
</dbReference>
<evidence type="ECO:0008006" key="12">
    <source>
        <dbReference type="Google" id="ProtNLM"/>
    </source>
</evidence>
<dbReference type="InterPro" id="IPR036772">
    <property type="entry name" value="SRCR-like_dom_sf"/>
</dbReference>
<feature type="domain" description="Kringle" evidence="8">
    <location>
        <begin position="154"/>
        <end position="231"/>
    </location>
</feature>
<dbReference type="GeneID" id="6749131"/>
<protein>
    <recommendedName>
        <fullName evidence="12">Kringle domain-containing protein</fullName>
    </recommendedName>
</protein>
<dbReference type="InterPro" id="IPR000998">
    <property type="entry name" value="MAM_dom"/>
</dbReference>
<dbReference type="PROSITE" id="PS50070">
    <property type="entry name" value="KRINGLE_2"/>
    <property type="match status" value="1"/>
</dbReference>
<dbReference type="OrthoDB" id="412155at2759"/>
<dbReference type="GO" id="GO:0005576">
    <property type="term" value="C:extracellular region"/>
    <property type="evidence" value="ECO:0007669"/>
    <property type="project" value="UniProtKB-SubCell"/>
</dbReference>
<dbReference type="PROSITE" id="PS50060">
    <property type="entry name" value="MAM_2"/>
    <property type="match status" value="1"/>
</dbReference>
<dbReference type="SUPFAM" id="SSF57440">
    <property type="entry name" value="Kringle-like"/>
    <property type="match status" value="1"/>
</dbReference>
<dbReference type="InterPro" id="IPR051560">
    <property type="entry name" value="MAM_domain-containing"/>
</dbReference>
<feature type="domain" description="MAM" evidence="7">
    <location>
        <begin position="45"/>
        <end position="116"/>
    </location>
</feature>
<dbReference type="Pfam" id="PF00629">
    <property type="entry name" value="MAM"/>
    <property type="match status" value="1"/>
</dbReference>
<dbReference type="InterPro" id="IPR038178">
    <property type="entry name" value="Kringle_sf"/>
</dbReference>
<keyword evidence="3 5" id="KW-0420">Kringle</keyword>
<evidence type="ECO:0000256" key="5">
    <source>
        <dbReference type="PROSITE-ProRule" id="PRU00121"/>
    </source>
</evidence>
<keyword evidence="11" id="KW-1185">Reference proteome</keyword>
<dbReference type="AlphaFoldDB" id="B3RL76"/>
<feature type="disulfide bond" evidence="5">
    <location>
        <begin position="203"/>
        <end position="226"/>
    </location>
</feature>
<dbReference type="SUPFAM" id="SSF49899">
    <property type="entry name" value="Concanavalin A-like lectins/glucanases"/>
    <property type="match status" value="1"/>
</dbReference>
<dbReference type="SMART" id="SM00137">
    <property type="entry name" value="MAM"/>
    <property type="match status" value="1"/>
</dbReference>
<comment type="caution">
    <text evidence="6">Lacks conserved residue(s) required for the propagation of feature annotation.</text>
</comment>
<organism evidence="10 11">
    <name type="scientific">Trichoplax adhaerens</name>
    <name type="common">Trichoplax reptans</name>
    <dbReference type="NCBI Taxonomy" id="10228"/>
    <lineage>
        <taxon>Eukaryota</taxon>
        <taxon>Metazoa</taxon>
        <taxon>Placozoa</taxon>
        <taxon>Uniplacotomia</taxon>
        <taxon>Trichoplacea</taxon>
        <taxon>Trichoplacidae</taxon>
        <taxon>Trichoplax</taxon>
    </lineage>
</organism>
<dbReference type="eggNOG" id="KOG1026">
    <property type="taxonomic scope" value="Eukaryota"/>
</dbReference>
<dbReference type="Gene3D" id="2.40.20.10">
    <property type="entry name" value="Plasminogen Kringle 4"/>
    <property type="match status" value="1"/>
</dbReference>
<proteinExistence type="predicted"/>
<feature type="domain" description="SRCR" evidence="9">
    <location>
        <begin position="249"/>
        <end position="305"/>
    </location>
</feature>
<evidence type="ECO:0000256" key="6">
    <source>
        <dbReference type="PROSITE-ProRule" id="PRU00196"/>
    </source>
</evidence>
<evidence type="ECO:0000313" key="10">
    <source>
        <dbReference type="EMBL" id="EDV28714.1"/>
    </source>
</evidence>
<dbReference type="KEGG" id="tad:TRIADDRAFT_51905"/>
<dbReference type="PANTHER" id="PTHR23282:SF142">
    <property type="entry name" value="MAM DOMAIN-CONTAINING PROTEIN"/>
    <property type="match status" value="1"/>
</dbReference>
<dbReference type="PROSITE" id="PS00021">
    <property type="entry name" value="KRINGLE_1"/>
    <property type="match status" value="1"/>
</dbReference>
<dbReference type="Pfam" id="PF00051">
    <property type="entry name" value="Kringle"/>
    <property type="match status" value="1"/>
</dbReference>
<keyword evidence="4 5" id="KW-1015">Disulfide bond</keyword>
<dbReference type="Gene3D" id="3.10.250.10">
    <property type="entry name" value="SRCR-like domain"/>
    <property type="match status" value="1"/>
</dbReference>
<reference evidence="10 11" key="1">
    <citation type="journal article" date="2008" name="Nature">
        <title>The Trichoplax genome and the nature of placozoans.</title>
        <authorList>
            <person name="Srivastava M."/>
            <person name="Begovic E."/>
            <person name="Chapman J."/>
            <person name="Putnam N.H."/>
            <person name="Hellsten U."/>
            <person name="Kawashima T."/>
            <person name="Kuo A."/>
            <person name="Mitros T."/>
            <person name="Salamov A."/>
            <person name="Carpenter M.L."/>
            <person name="Signorovitch A.Y."/>
            <person name="Moreno M.A."/>
            <person name="Kamm K."/>
            <person name="Grimwood J."/>
            <person name="Schmutz J."/>
            <person name="Shapiro H."/>
            <person name="Grigoriev I.V."/>
            <person name="Buss L.W."/>
            <person name="Schierwater B."/>
            <person name="Dellaporta S.L."/>
            <person name="Rokhsar D.S."/>
        </authorList>
    </citation>
    <scope>NUCLEOTIDE SEQUENCE [LARGE SCALE GENOMIC DNA]</scope>
    <source>
        <strain evidence="10 11">Grell-BS-1999</strain>
    </source>
</reference>
<name>B3RL76_TRIAD</name>
<evidence type="ECO:0000259" key="7">
    <source>
        <dbReference type="PROSITE" id="PS50060"/>
    </source>
</evidence>
<dbReference type="CDD" id="cd06263">
    <property type="entry name" value="MAM"/>
    <property type="match status" value="1"/>
</dbReference>
<dbReference type="InterPro" id="IPR000001">
    <property type="entry name" value="Kringle"/>
</dbReference>
<evidence type="ECO:0000313" key="11">
    <source>
        <dbReference type="Proteomes" id="UP000009022"/>
    </source>
</evidence>
<dbReference type="InterPro" id="IPR001190">
    <property type="entry name" value="SRCR"/>
</dbReference>
<dbReference type="Gene3D" id="2.60.120.200">
    <property type="match status" value="1"/>
</dbReference>
<evidence type="ECO:0000256" key="4">
    <source>
        <dbReference type="ARBA" id="ARBA00023157"/>
    </source>
</evidence>
<evidence type="ECO:0000256" key="3">
    <source>
        <dbReference type="ARBA" id="ARBA00022572"/>
    </source>
</evidence>
<dbReference type="EMBL" id="DS985241">
    <property type="protein sequence ID" value="EDV28714.1"/>
    <property type="molecule type" value="Genomic_DNA"/>
</dbReference>
<dbReference type="PRINTS" id="PR00018">
    <property type="entry name" value="KRINGLE"/>
</dbReference>
<dbReference type="CTD" id="6749131"/>